<feature type="signal peptide" evidence="2">
    <location>
        <begin position="1"/>
        <end position="25"/>
    </location>
</feature>
<comment type="caution">
    <text evidence="4">The sequence shown here is derived from an EMBL/GenBank/DDBJ whole genome shotgun (WGS) entry which is preliminary data.</text>
</comment>
<organism evidence="4 5">
    <name type="scientific">Noviherbaspirillum pedocola</name>
    <dbReference type="NCBI Taxonomy" id="2801341"/>
    <lineage>
        <taxon>Bacteria</taxon>
        <taxon>Pseudomonadati</taxon>
        <taxon>Pseudomonadota</taxon>
        <taxon>Betaproteobacteria</taxon>
        <taxon>Burkholderiales</taxon>
        <taxon>Oxalobacteraceae</taxon>
        <taxon>Noviherbaspirillum</taxon>
    </lineage>
</organism>
<gene>
    <name evidence="4" type="ORF">JJB74_10110</name>
</gene>
<reference evidence="4" key="1">
    <citation type="submission" date="2021-01" db="EMBL/GenBank/DDBJ databases">
        <title>Genome sequence of strain Noviherbaspirillum sp. DKR-6.</title>
        <authorList>
            <person name="Chaudhary D.K."/>
        </authorList>
    </citation>
    <scope>NUCLEOTIDE SEQUENCE</scope>
    <source>
        <strain evidence="4">DKR-6</strain>
    </source>
</reference>
<name>A0A934ST46_9BURK</name>
<proteinExistence type="predicted"/>
<dbReference type="Proteomes" id="UP000622890">
    <property type="component" value="Unassembled WGS sequence"/>
</dbReference>
<keyword evidence="2" id="KW-0732">Signal</keyword>
<protein>
    <submittedName>
        <fullName evidence="4">DUF4142 domain-containing protein</fullName>
    </submittedName>
</protein>
<dbReference type="Gene3D" id="1.20.1260.10">
    <property type="match status" value="1"/>
</dbReference>
<dbReference type="AlphaFoldDB" id="A0A934ST46"/>
<feature type="compositionally biased region" description="Basic and acidic residues" evidence="1">
    <location>
        <begin position="95"/>
        <end position="109"/>
    </location>
</feature>
<keyword evidence="5" id="KW-1185">Reference proteome</keyword>
<dbReference type="PANTHER" id="PTHR38593">
    <property type="entry name" value="BLR2558 PROTEIN"/>
    <property type="match status" value="1"/>
</dbReference>
<evidence type="ECO:0000313" key="4">
    <source>
        <dbReference type="EMBL" id="MBK4734960.1"/>
    </source>
</evidence>
<dbReference type="Pfam" id="PF13628">
    <property type="entry name" value="DUF4142"/>
    <property type="match status" value="1"/>
</dbReference>
<feature type="domain" description="DUF4142" evidence="3">
    <location>
        <begin position="31"/>
        <end position="166"/>
    </location>
</feature>
<evidence type="ECO:0000256" key="2">
    <source>
        <dbReference type="SAM" id="SignalP"/>
    </source>
</evidence>
<evidence type="ECO:0000313" key="5">
    <source>
        <dbReference type="Proteomes" id="UP000622890"/>
    </source>
</evidence>
<evidence type="ECO:0000259" key="3">
    <source>
        <dbReference type="Pfam" id="PF13628"/>
    </source>
</evidence>
<evidence type="ECO:0000256" key="1">
    <source>
        <dbReference type="SAM" id="MobiDB-lite"/>
    </source>
</evidence>
<feature type="region of interest" description="Disordered" evidence="1">
    <location>
        <begin position="86"/>
        <end position="109"/>
    </location>
</feature>
<dbReference type="PANTHER" id="PTHR38593:SF1">
    <property type="entry name" value="BLR2558 PROTEIN"/>
    <property type="match status" value="1"/>
</dbReference>
<accession>A0A934ST46</accession>
<dbReference type="InterPro" id="IPR025419">
    <property type="entry name" value="DUF4142"/>
</dbReference>
<dbReference type="InterPro" id="IPR012347">
    <property type="entry name" value="Ferritin-like"/>
</dbReference>
<dbReference type="RefSeq" id="WP_200591726.1">
    <property type="nucleotide sequence ID" value="NZ_JAEPBG010000003.1"/>
</dbReference>
<dbReference type="EMBL" id="JAEPBG010000003">
    <property type="protein sequence ID" value="MBK4734960.1"/>
    <property type="molecule type" value="Genomic_DNA"/>
</dbReference>
<feature type="chain" id="PRO_5036998528" evidence="2">
    <location>
        <begin position="26"/>
        <end position="172"/>
    </location>
</feature>
<sequence length="172" mass="19264">MQMPSLTRCSALFALLTSTTCAVYAADLSHHDKRYLDKTAEGLMAEVEMGRMAQKQAQDPGVKAFGKRMVDDHGKDLEQLKQIAAQKNVKLPDSPSHKQKSEADKLSKLTGKDFDSEYVRYETKDHQEDIKDQAKEMKDTSDADLKTFATAAHSTVTEHYKMVEDLHGKTGK</sequence>